<comment type="caution">
    <text evidence="4">The sequence shown here is derived from an EMBL/GenBank/DDBJ whole genome shotgun (WGS) entry which is preliminary data.</text>
</comment>
<dbReference type="CDD" id="cd00200">
    <property type="entry name" value="WD40"/>
    <property type="match status" value="1"/>
</dbReference>
<dbReference type="InterPro" id="IPR036322">
    <property type="entry name" value="WD40_repeat_dom_sf"/>
</dbReference>
<dbReference type="PROSITE" id="PS50082">
    <property type="entry name" value="WD_REPEATS_2"/>
    <property type="match status" value="5"/>
</dbReference>
<organism evidence="4 5">
    <name type="scientific">Hohenbuehelia grisea</name>
    <dbReference type="NCBI Taxonomy" id="104357"/>
    <lineage>
        <taxon>Eukaryota</taxon>
        <taxon>Fungi</taxon>
        <taxon>Dikarya</taxon>
        <taxon>Basidiomycota</taxon>
        <taxon>Agaricomycotina</taxon>
        <taxon>Agaricomycetes</taxon>
        <taxon>Agaricomycetidae</taxon>
        <taxon>Agaricales</taxon>
        <taxon>Pleurotineae</taxon>
        <taxon>Pleurotaceae</taxon>
        <taxon>Hohenbuehelia</taxon>
    </lineage>
</organism>
<dbReference type="Proteomes" id="UP001556367">
    <property type="component" value="Unassembled WGS sequence"/>
</dbReference>
<dbReference type="PANTHER" id="PTHR19849">
    <property type="entry name" value="PHOSPHOLIPASE A-2-ACTIVATING PROTEIN"/>
    <property type="match status" value="1"/>
</dbReference>
<dbReference type="SUPFAM" id="SSF50978">
    <property type="entry name" value="WD40 repeat-like"/>
    <property type="match status" value="1"/>
</dbReference>
<dbReference type="PRINTS" id="PR00320">
    <property type="entry name" value="GPROTEINBRPT"/>
</dbReference>
<dbReference type="InterPro" id="IPR015943">
    <property type="entry name" value="WD40/YVTN_repeat-like_dom_sf"/>
</dbReference>
<feature type="repeat" description="WD" evidence="3">
    <location>
        <begin position="268"/>
        <end position="307"/>
    </location>
</feature>
<reference evidence="5" key="1">
    <citation type="submission" date="2024-06" db="EMBL/GenBank/DDBJ databases">
        <title>Multi-omics analyses provide insights into the biosynthesis of the anticancer antibiotic pleurotin in Hohenbuehelia grisea.</title>
        <authorList>
            <person name="Weaver J.A."/>
            <person name="Alberti F."/>
        </authorList>
    </citation>
    <scope>NUCLEOTIDE SEQUENCE [LARGE SCALE GENOMIC DNA]</scope>
    <source>
        <strain evidence="5">T-177</strain>
    </source>
</reference>
<sequence>MEETTSPIVLDPLARWTSTDLSKHKTIPISGKSVITALLLSQDRIIIASDDSCIHVFCAASGELLHSLYGHLGGVWCIAVSKDGRKLVSGSTDRVLRVWDLTTGASTHAFRGHTGTIRCLDIAEPVDGIDAALEHPLIVSASRDRTLRIWKLPLVGDQEYVDNLEEDDDFAAEKAASNNPYHLRRLEGHDHAIRSLSVHGRIAASGSYDTTVRVWDIVTGDCKWVFAGHTQKVYSIALDFPRAQVYSAGMDGTVRVWDLHDGSCKQILWGHASLVGLIDVSPRFLVSASADATLRTWDPETGKPLHTLEGYTGAITCFHHDDSVAVSGSSGSLKVWDLSTGKELNDLMPSATHIWQVAFDDRRCVAASSTQELLTCLTIWDLPSTSGSTHDALDSRKDQQVFLGSKL</sequence>
<dbReference type="InterPro" id="IPR019775">
    <property type="entry name" value="WD40_repeat_CS"/>
</dbReference>
<dbReference type="PROSITE" id="PS50294">
    <property type="entry name" value="WD_REPEATS_REGION"/>
    <property type="match status" value="4"/>
</dbReference>
<evidence type="ECO:0000313" key="5">
    <source>
        <dbReference type="Proteomes" id="UP001556367"/>
    </source>
</evidence>
<dbReference type="PANTHER" id="PTHR19849:SF1">
    <property type="entry name" value="F-BOX_WD REPEAT-CONTAINING PROTEIN 7"/>
    <property type="match status" value="1"/>
</dbReference>
<keyword evidence="5" id="KW-1185">Reference proteome</keyword>
<gene>
    <name evidence="4" type="ORF">HGRIS_003017</name>
</gene>
<proteinExistence type="predicted"/>
<dbReference type="PROSITE" id="PS00678">
    <property type="entry name" value="WD_REPEATS_1"/>
    <property type="match status" value="3"/>
</dbReference>
<accession>A0ABR3JM73</accession>
<name>A0ABR3JM73_9AGAR</name>
<feature type="repeat" description="WD" evidence="3">
    <location>
        <begin position="68"/>
        <end position="109"/>
    </location>
</feature>
<evidence type="ECO:0000256" key="2">
    <source>
        <dbReference type="ARBA" id="ARBA00022737"/>
    </source>
</evidence>
<feature type="repeat" description="WD" evidence="3">
    <location>
        <begin position="308"/>
        <end position="346"/>
    </location>
</feature>
<dbReference type="SMART" id="SM00320">
    <property type="entry name" value="WD40"/>
    <property type="match status" value="8"/>
</dbReference>
<dbReference type="Gene3D" id="2.130.10.10">
    <property type="entry name" value="YVTN repeat-like/Quinoprotein amine dehydrogenase"/>
    <property type="match status" value="1"/>
</dbReference>
<keyword evidence="2" id="KW-0677">Repeat</keyword>
<dbReference type="InterPro" id="IPR001680">
    <property type="entry name" value="WD40_rpt"/>
</dbReference>
<evidence type="ECO:0000256" key="3">
    <source>
        <dbReference type="PROSITE-ProRule" id="PRU00221"/>
    </source>
</evidence>
<evidence type="ECO:0000313" key="4">
    <source>
        <dbReference type="EMBL" id="KAL0956913.1"/>
    </source>
</evidence>
<protein>
    <recommendedName>
        <fullName evidence="6">WD40 repeat-like protein</fullName>
    </recommendedName>
</protein>
<keyword evidence="1 3" id="KW-0853">WD repeat</keyword>
<evidence type="ECO:0008006" key="6">
    <source>
        <dbReference type="Google" id="ProtNLM"/>
    </source>
</evidence>
<dbReference type="InterPro" id="IPR020472">
    <property type="entry name" value="WD40_PAC1"/>
</dbReference>
<feature type="repeat" description="WD" evidence="3">
    <location>
        <begin position="226"/>
        <end position="267"/>
    </location>
</feature>
<dbReference type="Pfam" id="PF00400">
    <property type="entry name" value="WD40"/>
    <property type="match status" value="6"/>
</dbReference>
<feature type="repeat" description="WD" evidence="3">
    <location>
        <begin position="186"/>
        <end position="225"/>
    </location>
</feature>
<evidence type="ECO:0000256" key="1">
    <source>
        <dbReference type="ARBA" id="ARBA00022574"/>
    </source>
</evidence>
<dbReference type="EMBL" id="JASNQZ010000006">
    <property type="protein sequence ID" value="KAL0956913.1"/>
    <property type="molecule type" value="Genomic_DNA"/>
</dbReference>